<dbReference type="Pfam" id="PF26002">
    <property type="entry name" value="Beta-barrel_AprE"/>
    <property type="match status" value="1"/>
</dbReference>
<comment type="similarity">
    <text evidence="2">Belongs to the membrane fusion protein (MFP) (TC 8.A.1) family.</text>
</comment>
<evidence type="ECO:0000256" key="9">
    <source>
        <dbReference type="SAM" id="Coils"/>
    </source>
</evidence>
<dbReference type="Gene3D" id="2.40.30.170">
    <property type="match status" value="1"/>
</dbReference>
<keyword evidence="6" id="KW-0812">Transmembrane</keyword>
<evidence type="ECO:0000256" key="3">
    <source>
        <dbReference type="ARBA" id="ARBA00022448"/>
    </source>
</evidence>
<proteinExistence type="inferred from homology"/>
<comment type="subcellular location">
    <subcellularLocation>
        <location evidence="1">Cell inner membrane</location>
        <topology evidence="1">Single-pass membrane protein</topology>
    </subcellularLocation>
</comment>
<feature type="coiled-coil region" evidence="9">
    <location>
        <begin position="188"/>
        <end position="222"/>
    </location>
</feature>
<dbReference type="SUPFAM" id="SSF111369">
    <property type="entry name" value="HlyD-like secretion proteins"/>
    <property type="match status" value="1"/>
</dbReference>
<dbReference type="RefSeq" id="WP_229591888.1">
    <property type="nucleotide sequence ID" value="NZ_AP024485.1"/>
</dbReference>
<evidence type="ECO:0000313" key="13">
    <source>
        <dbReference type="Proteomes" id="UP001053296"/>
    </source>
</evidence>
<keyword evidence="13" id="KW-1185">Reference proteome</keyword>
<dbReference type="PANTHER" id="PTHR30386:SF27">
    <property type="entry name" value="MEMBRANE FUSION PROTEIN (MFP) FAMILY PROTEIN"/>
    <property type="match status" value="1"/>
</dbReference>
<keyword evidence="5" id="KW-0997">Cell inner membrane</keyword>
<gene>
    <name evidence="12" type="ORF">PSDVSF_31820</name>
</gene>
<evidence type="ECO:0000259" key="10">
    <source>
        <dbReference type="Pfam" id="PF25994"/>
    </source>
</evidence>
<name>A0ABN6EWT8_9BACT</name>
<evidence type="ECO:0000256" key="1">
    <source>
        <dbReference type="ARBA" id="ARBA00004377"/>
    </source>
</evidence>
<evidence type="ECO:0000313" key="12">
    <source>
        <dbReference type="EMBL" id="BCS89940.1"/>
    </source>
</evidence>
<keyword evidence="7" id="KW-1133">Transmembrane helix</keyword>
<keyword evidence="4" id="KW-1003">Cell membrane</keyword>
<dbReference type="PRINTS" id="PR01490">
    <property type="entry name" value="RTXTOXIND"/>
</dbReference>
<accession>A0ABN6EWT8</accession>
<sequence>MIGGIKAMVREKVLSHVPTFMDKARKCRFSHPTTEMEFLPAALEVVETPPSPIGRATAWCIMILAVFLVVWASLGKTDVVAVAEGKIIPSGMVKTIQPLEGGVITRINVREGQTVKEGEPLIELDTTTSGADVERLRGQLQASLLEEARLKALLRWDPEREKMPELVIPEGVDSTNVLQERRYLLQAAKSLSAKLKGYDNEIRRLQARMQSATHIVDKLKEQLPLVNKKAQAHKILYEQDFAPESEWLQVETERIEIVQNLKAEQQELAEAEAAIDVAEEQRLQALSEYSRDLLEDKTKVSTEVDSLTQELKKATRSDTLQRIVAPVDGKVMKLAVHTIGGVVTPAQELMILVPRNYQLEIEARVKNKDIGFVREGQAVGIKLEAFPFTEYGTLDGTVKSVSGDAIQTEEGDLYFLARVAMKQSYIEVNGKRVNLTPGMHASAEVKIRQRRLIEFFLSPLLKYANESMKER</sequence>
<evidence type="ECO:0000256" key="4">
    <source>
        <dbReference type="ARBA" id="ARBA00022475"/>
    </source>
</evidence>
<dbReference type="NCBIfam" id="TIGR01843">
    <property type="entry name" value="type_I_hlyD"/>
    <property type="match status" value="1"/>
</dbReference>
<dbReference type="InterPro" id="IPR050739">
    <property type="entry name" value="MFP"/>
</dbReference>
<dbReference type="Gene3D" id="1.10.287.470">
    <property type="entry name" value="Helix hairpin bin"/>
    <property type="match status" value="1"/>
</dbReference>
<feature type="coiled-coil region" evidence="9">
    <location>
        <begin position="254"/>
        <end position="317"/>
    </location>
</feature>
<evidence type="ECO:0000259" key="11">
    <source>
        <dbReference type="Pfam" id="PF26002"/>
    </source>
</evidence>
<evidence type="ECO:0000256" key="2">
    <source>
        <dbReference type="ARBA" id="ARBA00009477"/>
    </source>
</evidence>
<protein>
    <submittedName>
        <fullName evidence="12">HlyD family type I secretion periplasmic adaptor subunit</fullName>
    </submittedName>
</protein>
<evidence type="ECO:0000256" key="6">
    <source>
        <dbReference type="ARBA" id="ARBA00022692"/>
    </source>
</evidence>
<dbReference type="InterPro" id="IPR010129">
    <property type="entry name" value="T1SS_HlyD"/>
</dbReference>
<dbReference type="Gene3D" id="2.40.50.100">
    <property type="match status" value="1"/>
</dbReference>
<dbReference type="PANTHER" id="PTHR30386">
    <property type="entry name" value="MEMBRANE FUSION SUBUNIT OF EMRAB-TOLC MULTIDRUG EFFLUX PUMP"/>
    <property type="match status" value="1"/>
</dbReference>
<reference evidence="12" key="1">
    <citation type="journal article" date="2022" name="Arch. Microbiol.">
        <title>Pseudodesulfovibrio sediminis sp. nov., a mesophilic and neutrophilic sulfate-reducing bacterium isolated from sediment of a brackish lake.</title>
        <authorList>
            <person name="Takahashi A."/>
            <person name="Kojima H."/>
            <person name="Watanabe M."/>
            <person name="Fukui M."/>
        </authorList>
    </citation>
    <scope>NUCLEOTIDE SEQUENCE</scope>
    <source>
        <strain evidence="12">SF6</strain>
    </source>
</reference>
<dbReference type="InterPro" id="IPR058982">
    <property type="entry name" value="Beta-barrel_AprE"/>
</dbReference>
<evidence type="ECO:0000256" key="5">
    <source>
        <dbReference type="ARBA" id="ARBA00022519"/>
    </source>
</evidence>
<keyword evidence="3" id="KW-0813">Transport</keyword>
<dbReference type="EMBL" id="AP024485">
    <property type="protein sequence ID" value="BCS89940.1"/>
    <property type="molecule type" value="Genomic_DNA"/>
</dbReference>
<keyword evidence="9" id="KW-0175">Coiled coil</keyword>
<organism evidence="12 13">
    <name type="scientific">Pseudodesulfovibrio sediminis</name>
    <dbReference type="NCBI Taxonomy" id="2810563"/>
    <lineage>
        <taxon>Bacteria</taxon>
        <taxon>Pseudomonadati</taxon>
        <taxon>Thermodesulfobacteriota</taxon>
        <taxon>Desulfovibrionia</taxon>
        <taxon>Desulfovibrionales</taxon>
        <taxon>Desulfovibrionaceae</taxon>
    </lineage>
</organism>
<dbReference type="Proteomes" id="UP001053296">
    <property type="component" value="Chromosome"/>
</dbReference>
<dbReference type="InterPro" id="IPR058781">
    <property type="entry name" value="HH_AprE-like"/>
</dbReference>
<dbReference type="Pfam" id="PF25994">
    <property type="entry name" value="HH_AprE"/>
    <property type="match status" value="1"/>
</dbReference>
<feature type="domain" description="AprE-like beta-barrel" evidence="11">
    <location>
        <begin position="359"/>
        <end position="447"/>
    </location>
</feature>
<evidence type="ECO:0000256" key="8">
    <source>
        <dbReference type="ARBA" id="ARBA00023136"/>
    </source>
</evidence>
<evidence type="ECO:0000256" key="7">
    <source>
        <dbReference type="ARBA" id="ARBA00022989"/>
    </source>
</evidence>
<keyword evidence="8" id="KW-0472">Membrane</keyword>
<feature type="domain" description="AprE-like long alpha-helical hairpin" evidence="10">
    <location>
        <begin position="130"/>
        <end position="315"/>
    </location>
</feature>